<gene>
    <name evidence="1" type="primary">casA</name>
    <name evidence="1" type="ORF">R4P48_18655</name>
</gene>
<name>A0ABU4E7M8_9ENTR</name>
<dbReference type="RefSeq" id="WP_317679126.1">
    <property type="nucleotide sequence ID" value="NZ_JAWLOF010000016.1"/>
</dbReference>
<evidence type="ECO:0000313" key="2">
    <source>
        <dbReference type="Proteomes" id="UP001187066"/>
    </source>
</evidence>
<keyword evidence="2" id="KW-1185">Reference proteome</keyword>
<dbReference type="InterPro" id="IPR013381">
    <property type="entry name" value="CRISPR-assoc_prot_Cse1"/>
</dbReference>
<reference evidence="1 2" key="1">
    <citation type="submission" date="2023-10" db="EMBL/GenBank/DDBJ databases">
        <authorList>
            <person name="Dale J."/>
        </authorList>
    </citation>
    <scope>NUCLEOTIDE SEQUENCE [LARGE SCALE GENOMIC DNA]</scope>
    <source>
        <strain evidence="1 2">2023EL-00970</strain>
    </source>
</reference>
<proteinExistence type="predicted"/>
<comment type="caution">
    <text evidence="1">The sequence shown here is derived from an EMBL/GenBank/DDBJ whole genome shotgun (WGS) entry which is preliminary data.</text>
</comment>
<dbReference type="Pfam" id="PF09481">
    <property type="entry name" value="CRISPR_Cse1"/>
    <property type="match status" value="1"/>
</dbReference>
<dbReference type="EMBL" id="JAWLOF010000016">
    <property type="protein sequence ID" value="MDV7024686.1"/>
    <property type="molecule type" value="Genomic_DNA"/>
</dbReference>
<evidence type="ECO:0000313" key="1">
    <source>
        <dbReference type="EMBL" id="MDV7024686.1"/>
    </source>
</evidence>
<sequence>MEESVNRFNLIDEPWIPVADVGRVSLKRLFSDTELRALGGNAAQKIALIKLFQAICQAAATPQDDMQWQTLGPNGLCSEVLSYLERWRDRFWLYGDKPFLQMSAIARAELKSYGVVLPEVSTGNTTVLTQSQSEKMLDDGDKALLLVVQMSMALGGKKTDNSVVLTPGYRGKTNDKGKPATGKPGPALAFMGLMHSFCIGTTLAETCWLNLFTAENIAALTQYPSGLGTAPWERMPEGEDCATARELKQSLMGRLVPVSRFCLLAQNGLHYSEGISHSNYKEGLYDPSTLVNKKGKELKMQWVDPARRPWRELPALLSFINAEKQSEYECEQLHAGIVKAQLAVGEFGIWCGGLRVSSNAGEQYVSGADDAVESTFWLDSAVFSTVWFNHFNAEMEELDKLARRLYGCVSAWCREMKLEPKDIAAQATEMFWQLCEKQAQALLDGSGDPVSRAQLRKRFAGYIHQVFNHYCPRDTARQMEAWAKTRPNTADYSRTVLSEKESV</sequence>
<organism evidence="1 2">
    <name type="scientific">Atlantibacter subterraneus</name>
    <dbReference type="NCBI Taxonomy" id="255519"/>
    <lineage>
        <taxon>Bacteria</taxon>
        <taxon>Pseudomonadati</taxon>
        <taxon>Pseudomonadota</taxon>
        <taxon>Gammaproteobacteria</taxon>
        <taxon>Enterobacterales</taxon>
        <taxon>Enterobacteriaceae</taxon>
        <taxon>Atlantibacter</taxon>
    </lineage>
</organism>
<dbReference type="Proteomes" id="UP001187066">
    <property type="component" value="Unassembled WGS sequence"/>
</dbReference>
<accession>A0ABU4E7M8</accession>
<protein>
    <submittedName>
        <fullName evidence="1">Type I-E CRISPR-associated protein Cse1/CasA</fullName>
    </submittedName>
</protein>
<dbReference type="NCBIfam" id="TIGR02547">
    <property type="entry name" value="casA_cse1"/>
    <property type="match status" value="1"/>
</dbReference>